<accession>A0ABW6WQN0</accession>
<evidence type="ECO:0000256" key="1">
    <source>
        <dbReference type="ARBA" id="ARBA00004651"/>
    </source>
</evidence>
<evidence type="ECO:0000256" key="5">
    <source>
        <dbReference type="ARBA" id="ARBA00022597"/>
    </source>
</evidence>
<feature type="transmembrane region" description="Helical" evidence="9">
    <location>
        <begin position="66"/>
        <end position="92"/>
    </location>
</feature>
<sequence length="281" mass="30496">MKWFKKVGWRHAVGVVAVVFSLGPILFVISAAVNPLGTLSSSQIVPSGISLDNFTKLLRDTDFGQWFLNSVIIAGTASAVAVFVSALAAYVFSRRRFRGRRTGLLSLLLIQMFPQFLAVVAIFLMFATITDYWPVIGFNTWWGLVLLYLGGALGVGTWLMKGFFDTVPRELDESATVDGAGHAQVFFRILLPLVAPVLAVTGLLAFISTINEFIFANIFLTDSSAKTLSVGLWGLVAAEQRNTNFGMFCAGTLLTAIPTVLVFQLLQRYIVEGLTSGAVKG</sequence>
<dbReference type="PROSITE" id="PS50928">
    <property type="entry name" value="ABC_TM1"/>
    <property type="match status" value="1"/>
</dbReference>
<proteinExistence type="inferred from homology"/>
<reference evidence="11 12" key="1">
    <citation type="submission" date="2024-10" db="EMBL/GenBank/DDBJ databases">
        <title>The Natural Products Discovery Center: Release of the First 8490 Sequenced Strains for Exploring Actinobacteria Biosynthetic Diversity.</title>
        <authorList>
            <person name="Kalkreuter E."/>
            <person name="Kautsar S.A."/>
            <person name="Yang D."/>
            <person name="Bader C.D."/>
            <person name="Teijaro C.N."/>
            <person name="Fluegel L."/>
            <person name="Davis C.M."/>
            <person name="Simpson J.R."/>
            <person name="Lauterbach L."/>
            <person name="Steele A.D."/>
            <person name="Gui C."/>
            <person name="Meng S."/>
            <person name="Li G."/>
            <person name="Viehrig K."/>
            <person name="Ye F."/>
            <person name="Su P."/>
            <person name="Kiefer A.F."/>
            <person name="Nichols A."/>
            <person name="Cepeda A.J."/>
            <person name="Yan W."/>
            <person name="Fan B."/>
            <person name="Jiang Y."/>
            <person name="Adhikari A."/>
            <person name="Zheng C.-J."/>
            <person name="Schuster L."/>
            <person name="Cowan T.M."/>
            <person name="Smanski M.J."/>
            <person name="Chevrette M.G."/>
            <person name="De Carvalho L.P.S."/>
            <person name="Shen B."/>
        </authorList>
    </citation>
    <scope>NUCLEOTIDE SEQUENCE [LARGE SCALE GENOMIC DNA]</scope>
    <source>
        <strain evidence="11 12">NPDC000087</strain>
    </source>
</reference>
<protein>
    <submittedName>
        <fullName evidence="11">Sugar ABC transporter permease</fullName>
    </submittedName>
</protein>
<evidence type="ECO:0000313" key="11">
    <source>
        <dbReference type="EMBL" id="MFF5294865.1"/>
    </source>
</evidence>
<dbReference type="CDD" id="cd06261">
    <property type="entry name" value="TM_PBP2"/>
    <property type="match status" value="1"/>
</dbReference>
<comment type="similarity">
    <text evidence="2">Belongs to the binding-protein-dependent transport system permease family. MalFG subfamily.</text>
</comment>
<keyword evidence="6 9" id="KW-0812">Transmembrane</keyword>
<evidence type="ECO:0000256" key="7">
    <source>
        <dbReference type="ARBA" id="ARBA00022989"/>
    </source>
</evidence>
<evidence type="ECO:0000256" key="4">
    <source>
        <dbReference type="ARBA" id="ARBA00022475"/>
    </source>
</evidence>
<keyword evidence="4" id="KW-1003">Cell membrane</keyword>
<dbReference type="InterPro" id="IPR050901">
    <property type="entry name" value="BP-dep_ABC_trans_perm"/>
</dbReference>
<evidence type="ECO:0000256" key="3">
    <source>
        <dbReference type="ARBA" id="ARBA00022448"/>
    </source>
</evidence>
<dbReference type="Gene3D" id="1.10.3720.10">
    <property type="entry name" value="MetI-like"/>
    <property type="match status" value="1"/>
</dbReference>
<dbReference type="EMBL" id="JBIAZU010000006">
    <property type="protein sequence ID" value="MFF5294865.1"/>
    <property type="molecule type" value="Genomic_DNA"/>
</dbReference>
<feature type="transmembrane region" description="Helical" evidence="9">
    <location>
        <begin position="245"/>
        <end position="266"/>
    </location>
</feature>
<dbReference type="InterPro" id="IPR035906">
    <property type="entry name" value="MetI-like_sf"/>
</dbReference>
<feature type="transmembrane region" description="Helical" evidence="9">
    <location>
        <begin position="141"/>
        <end position="164"/>
    </location>
</feature>
<comment type="caution">
    <text evidence="11">The sequence shown here is derived from an EMBL/GenBank/DDBJ whole genome shotgun (WGS) entry which is preliminary data.</text>
</comment>
<keyword evidence="12" id="KW-1185">Reference proteome</keyword>
<keyword evidence="5" id="KW-0762">Sugar transport</keyword>
<evidence type="ECO:0000313" key="12">
    <source>
        <dbReference type="Proteomes" id="UP001602245"/>
    </source>
</evidence>
<feature type="transmembrane region" description="Helical" evidence="9">
    <location>
        <begin position="12"/>
        <end position="33"/>
    </location>
</feature>
<keyword evidence="8 9" id="KW-0472">Membrane</keyword>
<keyword evidence="3 9" id="KW-0813">Transport</keyword>
<dbReference type="PANTHER" id="PTHR32243:SF50">
    <property type="entry name" value="MALTOSE_MALTODEXTRIN TRANSPORT SYSTEM PERMEASE PROTEIN MALG"/>
    <property type="match status" value="1"/>
</dbReference>
<keyword evidence="7 9" id="KW-1133">Transmembrane helix</keyword>
<dbReference type="InterPro" id="IPR000515">
    <property type="entry name" value="MetI-like"/>
</dbReference>
<dbReference type="Proteomes" id="UP001602245">
    <property type="component" value="Unassembled WGS sequence"/>
</dbReference>
<dbReference type="PANTHER" id="PTHR32243">
    <property type="entry name" value="MALTOSE TRANSPORT SYSTEM PERMEASE-RELATED"/>
    <property type="match status" value="1"/>
</dbReference>
<comment type="subcellular location">
    <subcellularLocation>
        <location evidence="1 9">Cell membrane</location>
        <topology evidence="1 9">Multi-pass membrane protein</topology>
    </subcellularLocation>
</comment>
<evidence type="ECO:0000256" key="8">
    <source>
        <dbReference type="ARBA" id="ARBA00023136"/>
    </source>
</evidence>
<dbReference type="SUPFAM" id="SSF161098">
    <property type="entry name" value="MetI-like"/>
    <property type="match status" value="1"/>
</dbReference>
<evidence type="ECO:0000256" key="6">
    <source>
        <dbReference type="ARBA" id="ARBA00022692"/>
    </source>
</evidence>
<feature type="transmembrane region" description="Helical" evidence="9">
    <location>
        <begin position="185"/>
        <end position="207"/>
    </location>
</feature>
<name>A0ABW6WQN0_9ACTN</name>
<organism evidence="11 12">
    <name type="scientific">Paractinoplanes globisporus</name>
    <dbReference type="NCBI Taxonomy" id="113565"/>
    <lineage>
        <taxon>Bacteria</taxon>
        <taxon>Bacillati</taxon>
        <taxon>Actinomycetota</taxon>
        <taxon>Actinomycetes</taxon>
        <taxon>Micromonosporales</taxon>
        <taxon>Micromonosporaceae</taxon>
        <taxon>Paractinoplanes</taxon>
    </lineage>
</organism>
<feature type="transmembrane region" description="Helical" evidence="9">
    <location>
        <begin position="104"/>
        <end position="129"/>
    </location>
</feature>
<dbReference type="Pfam" id="PF00528">
    <property type="entry name" value="BPD_transp_1"/>
    <property type="match status" value="1"/>
</dbReference>
<evidence type="ECO:0000256" key="2">
    <source>
        <dbReference type="ARBA" id="ARBA00009047"/>
    </source>
</evidence>
<dbReference type="RefSeq" id="WP_020517477.1">
    <property type="nucleotide sequence ID" value="NZ_JBIAZU010000006.1"/>
</dbReference>
<feature type="domain" description="ABC transmembrane type-1" evidence="10">
    <location>
        <begin position="67"/>
        <end position="266"/>
    </location>
</feature>
<evidence type="ECO:0000259" key="10">
    <source>
        <dbReference type="PROSITE" id="PS50928"/>
    </source>
</evidence>
<evidence type="ECO:0000256" key="9">
    <source>
        <dbReference type="RuleBase" id="RU363032"/>
    </source>
</evidence>
<gene>
    <name evidence="11" type="ORF">ACFY35_35940</name>
</gene>